<dbReference type="InterPro" id="IPR003439">
    <property type="entry name" value="ABC_transporter-like_ATP-bd"/>
</dbReference>
<protein>
    <submittedName>
        <fullName evidence="6">ATP-binding cassette domain-containing protein</fullName>
    </submittedName>
</protein>
<evidence type="ECO:0000256" key="2">
    <source>
        <dbReference type="ARBA" id="ARBA00022448"/>
    </source>
</evidence>
<dbReference type="InterPro" id="IPR050319">
    <property type="entry name" value="ABC_transp_ATP-bind"/>
</dbReference>
<gene>
    <name evidence="6" type="ORF">PU630_14675</name>
</gene>
<feature type="domain" description="ABC transporter" evidence="5">
    <location>
        <begin position="5"/>
        <end position="248"/>
    </location>
</feature>
<accession>A0ABY8BW99</accession>
<dbReference type="PANTHER" id="PTHR43776">
    <property type="entry name" value="TRANSPORT ATP-BINDING PROTEIN"/>
    <property type="match status" value="1"/>
</dbReference>
<proteinExistence type="inferred from homology"/>
<keyword evidence="3" id="KW-0547">Nucleotide-binding</keyword>
<dbReference type="EMBL" id="CP119108">
    <property type="protein sequence ID" value="WEG08471.1"/>
    <property type="molecule type" value="Genomic_DNA"/>
</dbReference>
<dbReference type="InterPro" id="IPR017871">
    <property type="entry name" value="ABC_transporter-like_CS"/>
</dbReference>
<comment type="similarity">
    <text evidence="1">Belongs to the ABC transporter superfamily.</text>
</comment>
<dbReference type="InterPro" id="IPR003593">
    <property type="entry name" value="AAA+_ATPase"/>
</dbReference>
<dbReference type="SUPFAM" id="SSF52540">
    <property type="entry name" value="P-loop containing nucleoside triphosphate hydrolases"/>
    <property type="match status" value="1"/>
</dbReference>
<dbReference type="PROSITE" id="PS50893">
    <property type="entry name" value="ABC_TRANSPORTER_2"/>
    <property type="match status" value="1"/>
</dbReference>
<evidence type="ECO:0000256" key="3">
    <source>
        <dbReference type="ARBA" id="ARBA00022741"/>
    </source>
</evidence>
<keyword evidence="7" id="KW-1185">Reference proteome</keyword>
<keyword evidence="2" id="KW-0813">Transport</keyword>
<dbReference type="PANTHER" id="PTHR43776:SF7">
    <property type="entry name" value="D,D-DIPEPTIDE TRANSPORT ATP-BINDING PROTEIN DDPF-RELATED"/>
    <property type="match status" value="1"/>
</dbReference>
<dbReference type="SMART" id="SM00382">
    <property type="entry name" value="AAA"/>
    <property type="match status" value="1"/>
</dbReference>
<keyword evidence="4 6" id="KW-0067">ATP-binding</keyword>
<organism evidence="6 7">
    <name type="scientific">Microbacterium horticulturae</name>
    <dbReference type="NCBI Taxonomy" id="3028316"/>
    <lineage>
        <taxon>Bacteria</taxon>
        <taxon>Bacillati</taxon>
        <taxon>Actinomycetota</taxon>
        <taxon>Actinomycetes</taxon>
        <taxon>Micrococcales</taxon>
        <taxon>Microbacteriaceae</taxon>
        <taxon>Microbacterium</taxon>
    </lineage>
</organism>
<evidence type="ECO:0000313" key="7">
    <source>
        <dbReference type="Proteomes" id="UP001214553"/>
    </source>
</evidence>
<evidence type="ECO:0000313" key="6">
    <source>
        <dbReference type="EMBL" id="WEG08471.1"/>
    </source>
</evidence>
<dbReference type="InterPro" id="IPR027417">
    <property type="entry name" value="P-loop_NTPase"/>
</dbReference>
<dbReference type="GO" id="GO:0005524">
    <property type="term" value="F:ATP binding"/>
    <property type="evidence" value="ECO:0007669"/>
    <property type="project" value="UniProtKB-KW"/>
</dbReference>
<sequence>MNPLLELEGLCVDYGRGRHARRVVDDVSLTIDSGETLALVGESGSGKTTIGRAVLGMIRPASGRVRIDGVDLAIRSLRERRRWAGTMQAIFQDPYRSLNPSLRVGVSIGEPLSVSSGVSARERARVVADVVERVGLPPDTRARFPVSFSGGQRQRIGIARALSVRPRLIVCDEPTSALDVSTQRQVLDLLAEIQQQTSVGYLFISHDLAVVRSFADRVAVLQSGRIVEIGSARQVCEDPQHAYTKALVAAAPVPDPRIQRRRRIEAAA</sequence>
<evidence type="ECO:0000256" key="1">
    <source>
        <dbReference type="ARBA" id="ARBA00005417"/>
    </source>
</evidence>
<evidence type="ECO:0000259" key="5">
    <source>
        <dbReference type="PROSITE" id="PS50893"/>
    </source>
</evidence>
<dbReference type="InterPro" id="IPR013563">
    <property type="entry name" value="Oligopep_ABC_C"/>
</dbReference>
<dbReference type="Pfam" id="PF00005">
    <property type="entry name" value="ABC_tran"/>
    <property type="match status" value="1"/>
</dbReference>
<dbReference type="Pfam" id="PF08352">
    <property type="entry name" value="oligo_HPY"/>
    <property type="match status" value="1"/>
</dbReference>
<reference evidence="6 7" key="1">
    <citation type="submission" date="2023-03" db="EMBL/GenBank/DDBJ databases">
        <title>Genome sequence of Microbacterium sp. KACC 23027.</title>
        <authorList>
            <person name="Kim S."/>
            <person name="Heo J."/>
            <person name="Kwon S.-W."/>
        </authorList>
    </citation>
    <scope>NUCLEOTIDE SEQUENCE [LARGE SCALE GENOMIC DNA]</scope>
    <source>
        <strain evidence="6 7">KACC 23027</strain>
    </source>
</reference>
<dbReference type="Gene3D" id="3.40.50.300">
    <property type="entry name" value="P-loop containing nucleotide triphosphate hydrolases"/>
    <property type="match status" value="1"/>
</dbReference>
<dbReference type="PROSITE" id="PS00211">
    <property type="entry name" value="ABC_TRANSPORTER_1"/>
    <property type="match status" value="1"/>
</dbReference>
<dbReference type="CDD" id="cd03257">
    <property type="entry name" value="ABC_NikE_OppD_transporters"/>
    <property type="match status" value="1"/>
</dbReference>
<dbReference type="Proteomes" id="UP001214553">
    <property type="component" value="Chromosome"/>
</dbReference>
<name>A0ABY8BW99_9MICO</name>
<dbReference type="RefSeq" id="WP_275277799.1">
    <property type="nucleotide sequence ID" value="NZ_CP119108.1"/>
</dbReference>
<evidence type="ECO:0000256" key="4">
    <source>
        <dbReference type="ARBA" id="ARBA00022840"/>
    </source>
</evidence>